<evidence type="ECO:0000313" key="2">
    <source>
        <dbReference type="Proteomes" id="UP001149860"/>
    </source>
</evidence>
<proteinExistence type="predicted"/>
<accession>A0ACD5DGM4</accession>
<protein>
    <submittedName>
        <fullName evidence="1">DUF4828 domain-containing protein</fullName>
    </submittedName>
</protein>
<keyword evidence="2" id="KW-1185">Reference proteome</keyword>
<evidence type="ECO:0000313" key="1">
    <source>
        <dbReference type="EMBL" id="XFD40296.1"/>
    </source>
</evidence>
<reference evidence="1" key="1">
    <citation type="submission" date="2024-08" db="EMBL/GenBank/DDBJ databases">
        <title>Lentilactobacillus sp. nov., isolated from tree bark.</title>
        <authorList>
            <person name="Phuengjayaem S."/>
            <person name="Tanasupawat S."/>
        </authorList>
    </citation>
    <scope>NUCLEOTIDE SEQUENCE</scope>
    <source>
        <strain evidence="1">SPB1-3</strain>
    </source>
</reference>
<dbReference type="EMBL" id="CP168151">
    <property type="protein sequence ID" value="XFD40296.1"/>
    <property type="molecule type" value="Genomic_DNA"/>
</dbReference>
<organism evidence="1 2">
    <name type="scientific">Lentilactobacillus terminaliae</name>
    <dbReference type="NCBI Taxonomy" id="3003483"/>
    <lineage>
        <taxon>Bacteria</taxon>
        <taxon>Bacillati</taxon>
        <taxon>Bacillota</taxon>
        <taxon>Bacilli</taxon>
        <taxon>Lactobacillales</taxon>
        <taxon>Lactobacillaceae</taxon>
        <taxon>Lentilactobacillus</taxon>
    </lineage>
</organism>
<name>A0ACD5DGM4_9LACO</name>
<sequence length="110" mass="12787">MKLKLLNNLWSHNKMTHQNDNQNSNQLPVSLGKYQYTDNQSNTHILEINSTDNFKIDRHPLSVRVQTVFQNTLIFVDNFGYKIEIKTNDGQPVAFYDESTNSSYDLSIAY</sequence>
<dbReference type="Proteomes" id="UP001149860">
    <property type="component" value="Chromosome"/>
</dbReference>
<gene>
    <name evidence="1" type="ORF">O0236_003010</name>
</gene>